<evidence type="ECO:0000256" key="1">
    <source>
        <dbReference type="SAM" id="Phobius"/>
    </source>
</evidence>
<feature type="transmembrane region" description="Helical" evidence="1">
    <location>
        <begin position="88"/>
        <end position="112"/>
    </location>
</feature>
<protein>
    <submittedName>
        <fullName evidence="2">Uncharacterized protein</fullName>
    </submittedName>
</protein>
<name>A0AAE3HBQ7_9EURY</name>
<sequence>MLGSYLAIPMILAPILYVRQKNNKDYFSEIDSKYYYLFPALFFVFFAISIALLYFNAIRPYSYYAVITVMATLILAQILFFPTARSRTVLILFQSSLLLLDLIWGVNLNYFFSIERTDSFFHSWMIQILVEEGTINESFDLYRAFPLWHILCAAIYKISAMDMSYYKAMYLINGLIFAAIPPGAYILARKLFTEEKIALLAALFVSFYPDVLKYGIAALARSPISFLGILLVITLLYHRSFAATLMAIAMTISIIVFHTVSIPFVLVVLAVLYLLQRIYVAISEHQTVDIDYMAFAVAAMLAYWMYISLDLFATLIGNIMASAPDEITATGVFLAPLNELFNYLHYSPLLFFLLIGTLESLRKDHISHTAKVICLAALLFTAFSFPGPSLLITKLGGNFNIDRFGEYVFFLIVLAVSLGFYTIYARSKRPLKSALIVLFMILVFLSVSNDFIASDNPLVKRPFYTFYLTEEEVNGFDHAGNTSKGFVMSDFITYRYMETTPYRERGHMLEVDPNSLDFLRSGPSDLILIRKGELGERPLRFLISEEGFIKRPSMSSVLEYYYSDNEQLWSSLEEYNRIYDSSSIATYI</sequence>
<accession>A0AAE3HBQ7</accession>
<feature type="transmembrane region" description="Helical" evidence="1">
    <location>
        <begin position="170"/>
        <end position="191"/>
    </location>
</feature>
<feature type="transmembrane region" description="Helical" evidence="1">
    <location>
        <begin position="340"/>
        <end position="358"/>
    </location>
</feature>
<feature type="transmembrane region" description="Helical" evidence="1">
    <location>
        <begin position="404"/>
        <end position="423"/>
    </location>
</feature>
<proteinExistence type="predicted"/>
<evidence type="ECO:0000313" key="3">
    <source>
        <dbReference type="Proteomes" id="UP001206983"/>
    </source>
</evidence>
<reference evidence="2 3" key="1">
    <citation type="journal article" date="2011" name="Appl. Environ. Microbiol.">
        <title>Methanogenic archaea isolated from Taiwan's Chelungpu fault.</title>
        <authorList>
            <person name="Wu S.Y."/>
            <person name="Lai M.C."/>
        </authorList>
    </citation>
    <scope>NUCLEOTIDE SEQUENCE [LARGE SCALE GENOMIC DNA]</scope>
    <source>
        <strain evidence="2 3">St545Mb</strain>
    </source>
</reference>
<feature type="transmembrane region" description="Helical" evidence="1">
    <location>
        <begin position="61"/>
        <end position="81"/>
    </location>
</feature>
<dbReference type="Proteomes" id="UP001206983">
    <property type="component" value="Unassembled WGS sequence"/>
</dbReference>
<feature type="transmembrane region" description="Helical" evidence="1">
    <location>
        <begin position="34"/>
        <end position="55"/>
    </location>
</feature>
<comment type="caution">
    <text evidence="2">The sequence shown here is derived from an EMBL/GenBank/DDBJ whole genome shotgun (WGS) entry which is preliminary data.</text>
</comment>
<feature type="transmembrane region" description="Helical" evidence="1">
    <location>
        <begin position="197"/>
        <end position="216"/>
    </location>
</feature>
<gene>
    <name evidence="2" type="ORF">PV02_09800</name>
</gene>
<keyword evidence="1" id="KW-0812">Transmembrane</keyword>
<organism evidence="2 3">
    <name type="scientific">Methanolobus chelungpuianus</name>
    <dbReference type="NCBI Taxonomy" id="502115"/>
    <lineage>
        <taxon>Archaea</taxon>
        <taxon>Methanobacteriati</taxon>
        <taxon>Methanobacteriota</taxon>
        <taxon>Stenosarchaea group</taxon>
        <taxon>Methanomicrobia</taxon>
        <taxon>Methanosarcinales</taxon>
        <taxon>Methanosarcinaceae</taxon>
        <taxon>Methanolobus</taxon>
    </lineage>
</organism>
<feature type="transmembrane region" description="Helical" evidence="1">
    <location>
        <begin position="370"/>
        <end position="392"/>
    </location>
</feature>
<dbReference type="EMBL" id="JTEO01000005">
    <property type="protein sequence ID" value="MCQ6963391.1"/>
    <property type="molecule type" value="Genomic_DNA"/>
</dbReference>
<keyword evidence="1" id="KW-0472">Membrane</keyword>
<evidence type="ECO:0000313" key="2">
    <source>
        <dbReference type="EMBL" id="MCQ6963391.1"/>
    </source>
</evidence>
<keyword evidence="1" id="KW-1133">Transmembrane helix</keyword>
<feature type="transmembrane region" description="Helical" evidence="1">
    <location>
        <begin position="247"/>
        <end position="275"/>
    </location>
</feature>
<feature type="transmembrane region" description="Helical" evidence="1">
    <location>
        <begin position="295"/>
        <end position="320"/>
    </location>
</feature>
<keyword evidence="3" id="KW-1185">Reference proteome</keyword>
<feature type="transmembrane region" description="Helical" evidence="1">
    <location>
        <begin position="223"/>
        <end position="241"/>
    </location>
</feature>
<feature type="transmembrane region" description="Helical" evidence="1">
    <location>
        <begin position="435"/>
        <end position="453"/>
    </location>
</feature>
<dbReference type="AlphaFoldDB" id="A0AAE3HBQ7"/>